<feature type="transmembrane region" description="Helical" evidence="1">
    <location>
        <begin position="93"/>
        <end position="110"/>
    </location>
</feature>
<protein>
    <submittedName>
        <fullName evidence="4">FecR family protein</fullName>
    </submittedName>
</protein>
<dbReference type="InterPro" id="IPR032508">
    <property type="entry name" value="FecR_C"/>
</dbReference>
<dbReference type="EMBL" id="SGXA01000003">
    <property type="protein sequence ID" value="RZS68958.1"/>
    <property type="molecule type" value="Genomic_DNA"/>
</dbReference>
<keyword evidence="1" id="KW-1133">Transmembrane helix</keyword>
<evidence type="ECO:0000259" key="2">
    <source>
        <dbReference type="Pfam" id="PF04773"/>
    </source>
</evidence>
<dbReference type="InterPro" id="IPR006860">
    <property type="entry name" value="FecR"/>
</dbReference>
<dbReference type="RefSeq" id="WP_130543332.1">
    <property type="nucleotide sequence ID" value="NZ_CP042431.1"/>
</dbReference>
<dbReference type="Proteomes" id="UP000293874">
    <property type="component" value="Unassembled WGS sequence"/>
</dbReference>
<dbReference type="AlphaFoldDB" id="A0A4Q7MN24"/>
<evidence type="ECO:0000313" key="4">
    <source>
        <dbReference type="EMBL" id="RZS68958.1"/>
    </source>
</evidence>
<feature type="domain" description="Protein FecR C-terminal" evidence="3">
    <location>
        <begin position="333"/>
        <end position="399"/>
    </location>
</feature>
<dbReference type="Gene3D" id="3.55.50.30">
    <property type="match status" value="1"/>
</dbReference>
<feature type="domain" description="FecR protein" evidence="2">
    <location>
        <begin position="194"/>
        <end position="288"/>
    </location>
</feature>
<dbReference type="PANTHER" id="PTHR30273:SF2">
    <property type="entry name" value="PROTEIN FECR"/>
    <property type="match status" value="1"/>
</dbReference>
<reference evidence="4 5" key="1">
    <citation type="submission" date="2019-02" db="EMBL/GenBank/DDBJ databases">
        <title>Genomic Encyclopedia of Type Strains, Phase IV (KMG-IV): sequencing the most valuable type-strain genomes for metagenomic binning, comparative biology and taxonomic classification.</title>
        <authorList>
            <person name="Goeker M."/>
        </authorList>
    </citation>
    <scope>NUCLEOTIDE SEQUENCE [LARGE SCALE GENOMIC DNA]</scope>
    <source>
        <strain evidence="4 5">DSM 18116</strain>
    </source>
</reference>
<name>A0A4Q7MN24_9BACT</name>
<dbReference type="PANTHER" id="PTHR30273">
    <property type="entry name" value="PERIPLASMIC SIGNAL SENSOR AND SIGMA FACTOR ACTIVATOR FECR-RELATED"/>
    <property type="match status" value="1"/>
</dbReference>
<dbReference type="OrthoDB" id="629393at2"/>
<sequence length="405" mass="44473">MQQSLRELLDRYLSESLSPEEKVGFRKMLEDKGYEGELEMLIEEYINQRSLIGEEDEELKSKSYQRLESQLHLSSAMQKDSGRVRRLKWLRRTGWAAAVIVLAGAATFLWRQGNKKEGTSTAKLQNNNSVPLAASEFAPGGNKAVLTLADGSIILLDSAGDGMLASQGNTQILKNGNGELVYEAGKNKEIMMNTISTPAGGQYQVTLPDGTKARLNAGSSITFPAAFTGRTRAVTVSGEIFLDVTKDQLQPFVVTVNNTAITVLGTAFNINAYKEEPYIRTTLVEGSVMVNAGGQGLMLKPGQQATVVTNSSTVSLVDDPNMDQVLAWTNGLFNFEGSDLPAVMRQLEYWYGITVAYEGRLPAFTFKGKMYRNVNLADVLEVLQEMGLRFRLEGKQLIVSAKDNK</sequence>
<accession>A0A4Q7MN24</accession>
<keyword evidence="1" id="KW-0812">Transmembrane</keyword>
<evidence type="ECO:0000259" key="3">
    <source>
        <dbReference type="Pfam" id="PF16344"/>
    </source>
</evidence>
<keyword evidence="1" id="KW-0472">Membrane</keyword>
<keyword evidence="5" id="KW-1185">Reference proteome</keyword>
<dbReference type="InterPro" id="IPR012373">
    <property type="entry name" value="Ferrdict_sens_TM"/>
</dbReference>
<dbReference type="Pfam" id="PF04773">
    <property type="entry name" value="FecR"/>
    <property type="match status" value="1"/>
</dbReference>
<organism evidence="4 5">
    <name type="scientific">Pseudobacter ginsenosidimutans</name>
    <dbReference type="NCBI Taxonomy" id="661488"/>
    <lineage>
        <taxon>Bacteria</taxon>
        <taxon>Pseudomonadati</taxon>
        <taxon>Bacteroidota</taxon>
        <taxon>Chitinophagia</taxon>
        <taxon>Chitinophagales</taxon>
        <taxon>Chitinophagaceae</taxon>
        <taxon>Pseudobacter</taxon>
    </lineage>
</organism>
<evidence type="ECO:0000256" key="1">
    <source>
        <dbReference type="SAM" id="Phobius"/>
    </source>
</evidence>
<evidence type="ECO:0000313" key="5">
    <source>
        <dbReference type="Proteomes" id="UP000293874"/>
    </source>
</evidence>
<dbReference type="GO" id="GO:0016989">
    <property type="term" value="F:sigma factor antagonist activity"/>
    <property type="evidence" value="ECO:0007669"/>
    <property type="project" value="TreeGrafter"/>
</dbReference>
<proteinExistence type="predicted"/>
<dbReference type="Pfam" id="PF16344">
    <property type="entry name" value="FecR_C"/>
    <property type="match status" value="1"/>
</dbReference>
<dbReference type="Gene3D" id="2.60.120.1440">
    <property type="match status" value="1"/>
</dbReference>
<comment type="caution">
    <text evidence="4">The sequence shown here is derived from an EMBL/GenBank/DDBJ whole genome shotgun (WGS) entry which is preliminary data.</text>
</comment>
<gene>
    <name evidence="4" type="ORF">EV199_4782</name>
</gene>